<evidence type="ECO:0000313" key="2">
    <source>
        <dbReference type="Proteomes" id="UP000218744"/>
    </source>
</evidence>
<name>A0A2A5SHU8_LACLH</name>
<dbReference type="AlphaFoldDB" id="A0A2A5SHU8"/>
<dbReference type="Proteomes" id="UP000218744">
    <property type="component" value="Unassembled WGS sequence"/>
</dbReference>
<evidence type="ECO:0000313" key="1">
    <source>
        <dbReference type="EMBL" id="PCS13041.1"/>
    </source>
</evidence>
<sequence length="66" mass="7408">MYQIICGIVFVENVNNIKSAGKAISKFKPNRADNFAVALLPSLVLIVFELKMKYPQTNKNIKGRIP</sequence>
<proteinExistence type="predicted"/>
<organism evidence="1 2">
    <name type="scientific">Lactococcus lactis subsp. hordniae</name>
    <dbReference type="NCBI Taxonomy" id="203404"/>
    <lineage>
        <taxon>Bacteria</taxon>
        <taxon>Bacillati</taxon>
        <taxon>Bacillota</taxon>
        <taxon>Bacilli</taxon>
        <taxon>Lactobacillales</taxon>
        <taxon>Streptococcaceae</taxon>
        <taxon>Lactococcus</taxon>
    </lineage>
</organism>
<protein>
    <submittedName>
        <fullName evidence="1">Uncharacterized protein</fullName>
    </submittedName>
</protein>
<comment type="caution">
    <text evidence="1">The sequence shown here is derived from an EMBL/GenBank/DDBJ whole genome shotgun (WGS) entry which is preliminary data.</text>
</comment>
<dbReference type="EMBL" id="JXKA01000008">
    <property type="protein sequence ID" value="PCS13041.1"/>
    <property type="molecule type" value="Genomic_DNA"/>
</dbReference>
<reference evidence="1 2" key="1">
    <citation type="submission" date="2014-12" db="EMBL/GenBank/DDBJ databases">
        <title>Draft genome sequences of 10 type strains of Lactococcus.</title>
        <authorList>
            <person name="Sun Z."/>
            <person name="Zhong Z."/>
            <person name="Liu W."/>
            <person name="Zhang W."/>
            <person name="Zhang H."/>
        </authorList>
    </citation>
    <scope>NUCLEOTIDE SEQUENCE [LARGE SCALE GENOMIC DNA]</scope>
    <source>
        <strain evidence="1 2">DSM 20450</strain>
    </source>
</reference>
<gene>
    <name evidence="1" type="ORF">RU90_GL002456</name>
</gene>
<accession>A0A2A5SHU8</accession>